<dbReference type="RefSeq" id="WP_219997319.1">
    <property type="nucleotide sequence ID" value="NZ_QGLL01000008.1"/>
</dbReference>
<protein>
    <submittedName>
        <fullName evidence="2">Beta-fructosidase</fullName>
    </submittedName>
</protein>
<dbReference type="EMBL" id="QGLL01000008">
    <property type="protein sequence ID" value="PXY82343.1"/>
    <property type="molecule type" value="Genomic_DNA"/>
</dbReference>
<evidence type="ECO:0000256" key="1">
    <source>
        <dbReference type="SAM" id="MobiDB-lite"/>
    </source>
</evidence>
<dbReference type="Proteomes" id="UP000247744">
    <property type="component" value="Unassembled WGS sequence"/>
</dbReference>
<proteinExistence type="predicted"/>
<evidence type="ECO:0000313" key="2">
    <source>
        <dbReference type="EMBL" id="PXY82343.1"/>
    </source>
</evidence>
<accession>A0A318M7D2</accession>
<evidence type="ECO:0000313" key="3">
    <source>
        <dbReference type="Proteomes" id="UP000247744"/>
    </source>
</evidence>
<feature type="region of interest" description="Disordered" evidence="1">
    <location>
        <begin position="189"/>
        <end position="208"/>
    </location>
</feature>
<comment type="caution">
    <text evidence="2">The sequence shown here is derived from an EMBL/GenBank/DDBJ whole genome shotgun (WGS) entry which is preliminary data.</text>
</comment>
<feature type="non-terminal residue" evidence="2">
    <location>
        <position position="340"/>
    </location>
</feature>
<reference evidence="2 3" key="1">
    <citation type="submission" date="2018-05" db="EMBL/GenBank/DDBJ databases">
        <title>Reference genomes for bee gut microbiota database.</title>
        <authorList>
            <person name="Ellegaard K.M."/>
        </authorList>
    </citation>
    <scope>NUCLEOTIDE SEQUENCE [LARGE SCALE GENOMIC DNA]</scope>
    <source>
        <strain evidence="2 3">ESL0200</strain>
    </source>
</reference>
<feature type="compositionally biased region" description="Low complexity" evidence="1">
    <location>
        <begin position="194"/>
        <end position="208"/>
    </location>
</feature>
<organism evidence="2 3">
    <name type="scientific">Bifidobacterium asteroides</name>
    <dbReference type="NCBI Taxonomy" id="1684"/>
    <lineage>
        <taxon>Bacteria</taxon>
        <taxon>Bacillati</taxon>
        <taxon>Actinomycetota</taxon>
        <taxon>Actinomycetes</taxon>
        <taxon>Bifidobacteriales</taxon>
        <taxon>Bifidobacteriaceae</taxon>
        <taxon>Bifidobacterium</taxon>
    </lineage>
</organism>
<gene>
    <name evidence="2" type="ORF">DKK75_06135</name>
</gene>
<dbReference type="AlphaFoldDB" id="A0A318M7D2"/>
<name>A0A318M7D2_9BIFI</name>
<sequence>MQGITVTSLFDQGSNMWGQVLAFNVKIDRSASIKSGSTLTLTFSNPDSLDWKNIQPNGDERYGKWSYDAQKGTATLTFAMDISQADITFIINFHPSGNPSKNNKVSATFNGENIELKGANQYDLDKPSPDPGGGYGDNRMIPSWGSYSIKGLGDNYIGPIQGKQCYLPDRTTMDFNIVVDPGYLSKPDQEKSRTITLSTSGDSSSISPDDVMLSDTGGWPNTFTHYVPLADHGWTTRQIDPQTLEVIIPDGFQMSWFVMGIKVQVRDATAAGKLTMVYKSSQIQKQVKYLEGYYQNLGNLGFIPQLNAGPDRALKQGETMNLTQWLLDPVTATDVEDGDL</sequence>